<name>A0ABV0ZU07_9TELE</name>
<evidence type="ECO:0000313" key="1">
    <source>
        <dbReference type="EMBL" id="MEQ2309521.1"/>
    </source>
</evidence>
<reference evidence="1 2" key="1">
    <citation type="submission" date="2021-06" db="EMBL/GenBank/DDBJ databases">
        <authorList>
            <person name="Palmer J.M."/>
        </authorList>
    </citation>
    <scope>NUCLEOTIDE SEQUENCE [LARGE SCALE GENOMIC DNA]</scope>
    <source>
        <strain evidence="1 2">AS_MEX2019</strain>
        <tissue evidence="1">Muscle</tissue>
    </source>
</reference>
<gene>
    <name evidence="1" type="ORF">AMECASPLE_039633</name>
</gene>
<keyword evidence="2" id="KW-1185">Reference proteome</keyword>
<dbReference type="Proteomes" id="UP001469553">
    <property type="component" value="Unassembled WGS sequence"/>
</dbReference>
<comment type="caution">
    <text evidence="1">The sequence shown here is derived from an EMBL/GenBank/DDBJ whole genome shotgun (WGS) entry which is preliminary data.</text>
</comment>
<dbReference type="EMBL" id="JAHRIP010074510">
    <property type="protein sequence ID" value="MEQ2309521.1"/>
    <property type="molecule type" value="Genomic_DNA"/>
</dbReference>
<accession>A0ABV0ZU07</accession>
<organism evidence="1 2">
    <name type="scientific">Ameca splendens</name>
    <dbReference type="NCBI Taxonomy" id="208324"/>
    <lineage>
        <taxon>Eukaryota</taxon>
        <taxon>Metazoa</taxon>
        <taxon>Chordata</taxon>
        <taxon>Craniata</taxon>
        <taxon>Vertebrata</taxon>
        <taxon>Euteleostomi</taxon>
        <taxon>Actinopterygii</taxon>
        <taxon>Neopterygii</taxon>
        <taxon>Teleostei</taxon>
        <taxon>Neoteleostei</taxon>
        <taxon>Acanthomorphata</taxon>
        <taxon>Ovalentaria</taxon>
        <taxon>Atherinomorphae</taxon>
        <taxon>Cyprinodontiformes</taxon>
        <taxon>Goodeidae</taxon>
        <taxon>Ameca</taxon>
    </lineage>
</organism>
<protein>
    <submittedName>
        <fullName evidence="1">Uncharacterized protein</fullName>
    </submittedName>
</protein>
<evidence type="ECO:0000313" key="2">
    <source>
        <dbReference type="Proteomes" id="UP001469553"/>
    </source>
</evidence>
<proteinExistence type="predicted"/>
<sequence>MANLQQRQELRHLAVPRRQGLKRLSDLQRKEQQDLADLRRLGLKHFVDLQRSPELKHLAKLQWNELKLSRGRS</sequence>